<dbReference type="InterPro" id="IPR050389">
    <property type="entry name" value="LysR-type_TF"/>
</dbReference>
<comment type="caution">
    <text evidence="6">The sequence shown here is derived from an EMBL/GenBank/DDBJ whole genome shotgun (WGS) entry which is preliminary data.</text>
</comment>
<dbReference type="InterPro" id="IPR036388">
    <property type="entry name" value="WH-like_DNA-bd_sf"/>
</dbReference>
<dbReference type="SUPFAM" id="SSF53850">
    <property type="entry name" value="Periplasmic binding protein-like II"/>
    <property type="match status" value="1"/>
</dbReference>
<dbReference type="PROSITE" id="PS50931">
    <property type="entry name" value="HTH_LYSR"/>
    <property type="match status" value="1"/>
</dbReference>
<evidence type="ECO:0000256" key="1">
    <source>
        <dbReference type="ARBA" id="ARBA00009437"/>
    </source>
</evidence>
<reference evidence="6 7" key="1">
    <citation type="journal article" date="2018" name="Front. Microbiol.">
        <title>Phylogeny of Vibrio vulnificus from the Analysis of the Core-Genome: Implications for Intra-Species Taxonomy.</title>
        <authorList>
            <person name="Roig F.J."/>
            <person name="Gonzalez-Candelas F."/>
            <person name="Sanjuan E."/>
            <person name="Fouz B."/>
            <person name="Feil E.J."/>
            <person name="Llorens C."/>
            <person name="Baker-Austin C."/>
            <person name="Oliver J.D."/>
            <person name="Danin-Poleg Y."/>
            <person name="Gibas C.J."/>
            <person name="Kashi Y."/>
            <person name="Gulig P.A."/>
            <person name="Morrison S.S."/>
            <person name="Amaro C."/>
        </authorList>
    </citation>
    <scope>NUCLEOTIDE SEQUENCE [LARGE SCALE GENOMIC DNA]</scope>
    <source>
        <strain evidence="6 7">CECT4608</strain>
    </source>
</reference>
<evidence type="ECO:0000256" key="3">
    <source>
        <dbReference type="ARBA" id="ARBA00023125"/>
    </source>
</evidence>
<feature type="domain" description="HTH lysR-type" evidence="5">
    <location>
        <begin position="5"/>
        <end position="62"/>
    </location>
</feature>
<dbReference type="SUPFAM" id="SSF46785">
    <property type="entry name" value="Winged helix' DNA-binding domain"/>
    <property type="match status" value="1"/>
</dbReference>
<dbReference type="GO" id="GO:0003700">
    <property type="term" value="F:DNA-binding transcription factor activity"/>
    <property type="evidence" value="ECO:0007669"/>
    <property type="project" value="InterPro"/>
</dbReference>
<dbReference type="EMBL" id="PDGH01000102">
    <property type="protein sequence ID" value="POB46490.1"/>
    <property type="molecule type" value="Genomic_DNA"/>
</dbReference>
<dbReference type="Gene3D" id="1.10.10.10">
    <property type="entry name" value="Winged helix-like DNA-binding domain superfamily/Winged helix DNA-binding domain"/>
    <property type="match status" value="1"/>
</dbReference>
<evidence type="ECO:0000259" key="5">
    <source>
        <dbReference type="PROSITE" id="PS50931"/>
    </source>
</evidence>
<dbReference type="Pfam" id="PF00126">
    <property type="entry name" value="HTH_1"/>
    <property type="match status" value="1"/>
</dbReference>
<dbReference type="InterPro" id="IPR036390">
    <property type="entry name" value="WH_DNA-bd_sf"/>
</dbReference>
<sequence length="299" mass="34371">MDNPIDFNLLKVFVTVYRHRSITLAADAMGLTQPGVSGILKRLQEQLGVTLFTRDGRGIAPTHHAHELARQVEPALSQIHNALESLEAFRTDTYRKFVIYAPEPLMLTLLPKIEGDSTLGKIDIELQHMPYDVDEQFTRLNQQQADLAIDFVHHSAPSFYSEKLMNDEICLIARRGHPRIQGAISRDEYYQEKHITLKMRRENVYLADYFTEEFLNVRRVAAECDSMVAQMSLVATSDCIAMVTRSLAEQFAETLGLQVLHSPMTAIPITYRLLIHNREINSPANQWLREKFKHYFRES</sequence>
<accession>A0A2S3R128</accession>
<keyword evidence="4" id="KW-0804">Transcription</keyword>
<protein>
    <submittedName>
        <fullName evidence="6">LysR family transcriptional regulator</fullName>
    </submittedName>
</protein>
<dbReference type="GO" id="GO:0003677">
    <property type="term" value="F:DNA binding"/>
    <property type="evidence" value="ECO:0007669"/>
    <property type="project" value="UniProtKB-KW"/>
</dbReference>
<proteinExistence type="inferred from homology"/>
<dbReference type="InterPro" id="IPR005119">
    <property type="entry name" value="LysR_subst-bd"/>
</dbReference>
<name>A0A2S3R128_VIBVL</name>
<dbReference type="PANTHER" id="PTHR30118:SF6">
    <property type="entry name" value="HTH-TYPE TRANSCRIPTIONAL REGULATOR LEUO"/>
    <property type="match status" value="1"/>
</dbReference>
<dbReference type="InterPro" id="IPR000847">
    <property type="entry name" value="LysR_HTH_N"/>
</dbReference>
<organism evidence="6 7">
    <name type="scientific">Vibrio vulnificus</name>
    <dbReference type="NCBI Taxonomy" id="672"/>
    <lineage>
        <taxon>Bacteria</taxon>
        <taxon>Pseudomonadati</taxon>
        <taxon>Pseudomonadota</taxon>
        <taxon>Gammaproteobacteria</taxon>
        <taxon>Vibrionales</taxon>
        <taxon>Vibrionaceae</taxon>
        <taxon>Vibrio</taxon>
    </lineage>
</organism>
<dbReference type="PRINTS" id="PR00039">
    <property type="entry name" value="HTHLYSR"/>
</dbReference>
<evidence type="ECO:0000256" key="4">
    <source>
        <dbReference type="ARBA" id="ARBA00023163"/>
    </source>
</evidence>
<keyword evidence="2" id="KW-0805">Transcription regulation</keyword>
<dbReference type="CDD" id="cd08466">
    <property type="entry name" value="PBP2_LeuO"/>
    <property type="match status" value="1"/>
</dbReference>
<evidence type="ECO:0000256" key="2">
    <source>
        <dbReference type="ARBA" id="ARBA00023015"/>
    </source>
</evidence>
<evidence type="ECO:0000313" key="6">
    <source>
        <dbReference type="EMBL" id="POB46490.1"/>
    </source>
</evidence>
<gene>
    <name evidence="6" type="ORF">CRN52_15200</name>
</gene>
<keyword evidence="3" id="KW-0238">DNA-binding</keyword>
<dbReference type="PANTHER" id="PTHR30118">
    <property type="entry name" value="HTH-TYPE TRANSCRIPTIONAL REGULATOR LEUO-RELATED"/>
    <property type="match status" value="1"/>
</dbReference>
<dbReference type="Proteomes" id="UP000237466">
    <property type="component" value="Unassembled WGS sequence"/>
</dbReference>
<dbReference type="Gene3D" id="3.40.190.10">
    <property type="entry name" value="Periplasmic binding protein-like II"/>
    <property type="match status" value="2"/>
</dbReference>
<dbReference type="AlphaFoldDB" id="A0A2S3R128"/>
<comment type="similarity">
    <text evidence="1">Belongs to the LysR transcriptional regulatory family.</text>
</comment>
<evidence type="ECO:0000313" key="7">
    <source>
        <dbReference type="Proteomes" id="UP000237466"/>
    </source>
</evidence>
<dbReference type="RefSeq" id="WP_103200685.1">
    <property type="nucleotide sequence ID" value="NZ_JALGBG010000002.1"/>
</dbReference>
<dbReference type="Pfam" id="PF03466">
    <property type="entry name" value="LysR_substrate"/>
    <property type="match status" value="1"/>
</dbReference>